<dbReference type="Proteomes" id="UP000839052">
    <property type="component" value="Chromosome"/>
</dbReference>
<dbReference type="Pfam" id="PF11104">
    <property type="entry name" value="PilM_2"/>
    <property type="match status" value="1"/>
</dbReference>
<keyword evidence="2" id="KW-1133">Transmembrane helix</keyword>
<dbReference type="InterPro" id="IPR043129">
    <property type="entry name" value="ATPase_NBD"/>
</dbReference>
<evidence type="ECO:0000256" key="1">
    <source>
        <dbReference type="SAM" id="MobiDB-lite"/>
    </source>
</evidence>
<dbReference type="PANTHER" id="PTHR40278">
    <property type="entry name" value="DNA UTILIZATION PROTEIN HOFN"/>
    <property type="match status" value="1"/>
</dbReference>
<evidence type="ECO:0000313" key="3">
    <source>
        <dbReference type="EMBL" id="CAG9931368.1"/>
    </source>
</evidence>
<dbReference type="Gene3D" id="3.30.420.40">
    <property type="match status" value="1"/>
</dbReference>
<dbReference type="EMBL" id="OU912926">
    <property type="protein sequence ID" value="CAG9931368.1"/>
    <property type="molecule type" value="Genomic_DNA"/>
</dbReference>
<accession>A0ABN8AL40</accession>
<feature type="transmembrane region" description="Helical" evidence="2">
    <location>
        <begin position="222"/>
        <end position="244"/>
    </location>
</feature>
<reference evidence="3 4" key="1">
    <citation type="submission" date="2021-10" db="EMBL/GenBank/DDBJ databases">
        <authorList>
            <person name="Koch H."/>
        </authorList>
    </citation>
    <scope>NUCLEOTIDE SEQUENCE [LARGE SCALE GENOMIC DNA]</scope>
    <source>
        <strain evidence="3">6680</strain>
    </source>
</reference>
<feature type="region of interest" description="Disordered" evidence="1">
    <location>
        <begin position="382"/>
        <end position="459"/>
    </location>
</feature>
<evidence type="ECO:0000256" key="2">
    <source>
        <dbReference type="SAM" id="Phobius"/>
    </source>
</evidence>
<proteinExistence type="predicted"/>
<dbReference type="SUPFAM" id="SSF53067">
    <property type="entry name" value="Actin-like ATPase domain"/>
    <property type="match status" value="1"/>
</dbReference>
<protein>
    <submittedName>
        <fullName evidence="3">General secretion pathway protein L</fullName>
    </submittedName>
</protein>
<name>A0ABN8AL40_9PROT</name>
<feature type="compositionally biased region" description="Low complexity" evidence="1">
    <location>
        <begin position="406"/>
        <end position="415"/>
    </location>
</feature>
<dbReference type="Pfam" id="PF05137">
    <property type="entry name" value="PilN"/>
    <property type="match status" value="1"/>
</dbReference>
<dbReference type="Gene3D" id="3.30.1490.300">
    <property type="match status" value="1"/>
</dbReference>
<keyword evidence="4" id="KW-1185">Reference proteome</keyword>
<gene>
    <name evidence="3" type="ORF">NTG6680_0115</name>
</gene>
<dbReference type="InterPro" id="IPR007813">
    <property type="entry name" value="PilN"/>
</dbReference>
<dbReference type="InterPro" id="IPR052534">
    <property type="entry name" value="Extracell_DNA_Util/SecSys_Comp"/>
</dbReference>
<keyword evidence="2" id="KW-0472">Membrane</keyword>
<sequence length="459" mass="50933">MTNKIQTARQSRFTFDKNSPLGHFWRWWSGELIALVPQWLRQSSANAANGLLIEVTPQAVILRRWLKDSLTVQGRVDRQSGEHDTQSIAFQALFSKLHKRDEQVALCLTDTQCLVKQVELPLAAAKNLRQVLGFEMDRHTPFKAEQVYFDFRVLRVENQKNQLVVKLVVVPRSAVDGALDLLERWGAPVNAVYVAGIAVPDGDAINLMPTERSTTQPSKLRGANAGLLLLTLILAMIAITIPIWQKRQAVIALLPIVDRAKQQARETDALRREQERLAAEFNFMLDKKQAAPPLVILMDELSRLLPDDTWVQQFNLKGKELQIQGETGSSSKLIALIESTRILHDANFRSPLTKGNMPNSERYHLAAEIKAVATAEVIMPAPKQSALQPPSPAIEPESGKFDNGASKSEQSISESSKLEAEKFNSPLPLRVPALKPAPPASNTPVKQAIKAAPYSKAQP</sequence>
<dbReference type="PANTHER" id="PTHR40278:SF1">
    <property type="entry name" value="DNA UTILIZATION PROTEIN HOFN"/>
    <property type="match status" value="1"/>
</dbReference>
<evidence type="ECO:0000313" key="4">
    <source>
        <dbReference type="Proteomes" id="UP000839052"/>
    </source>
</evidence>
<keyword evidence="2" id="KW-0812">Transmembrane</keyword>
<organism evidence="3 4">
    <name type="scientific">Candidatus Nitrotoga arctica</name>
    <dbReference type="NCBI Taxonomy" id="453162"/>
    <lineage>
        <taxon>Bacteria</taxon>
        <taxon>Pseudomonadati</taxon>
        <taxon>Pseudomonadota</taxon>
        <taxon>Betaproteobacteria</taxon>
        <taxon>Nitrosomonadales</taxon>
        <taxon>Gallionellaceae</taxon>
        <taxon>Candidatus Nitrotoga</taxon>
    </lineage>
</organism>
<dbReference type="InterPro" id="IPR005883">
    <property type="entry name" value="PilM"/>
</dbReference>
<dbReference type="RefSeq" id="WP_239795473.1">
    <property type="nucleotide sequence ID" value="NZ_OU912926.1"/>
</dbReference>